<dbReference type="GO" id="GO:0043957">
    <property type="term" value="F:acryloyl-CoA reductase (NADPH) activity"/>
    <property type="evidence" value="ECO:0007669"/>
    <property type="project" value="TreeGrafter"/>
</dbReference>
<feature type="domain" description="Enoyl reductase (ER)" evidence="1">
    <location>
        <begin position="12"/>
        <end position="328"/>
    </location>
</feature>
<dbReference type="PANTHER" id="PTHR43677">
    <property type="entry name" value="SHORT-CHAIN DEHYDROGENASE/REDUCTASE"/>
    <property type="match status" value="1"/>
</dbReference>
<sequence length="334" mass="35465">MEQLFNALLITEQDGMYVKEIKQVNTNQLPDNDLLIRVKYSSINFKDALSATGNKGVTKKYPHVPGIDAAGVIVQSKVPEFAVDTEVLVTGFDLGMNTWGGFGEYISIPASWAVALPDGLSMQEAMCFGTAGLTAALSVQALLKARLVPATGKVAVSGATGGVGSMAVAILAKLGFDVTAVSGKEEDGFLIDTLGAQSVITRESFTQRYNSKPLTTPAFAAGIDTVGGAILSAMLKATHYGGTVTCCGMVASADLNTSIFPFILRGVSLVGIDSVQAPMQLRQYLWQQLATDWKPANLHALIQEISLTQLPEKLDAIYQGKAKGRYVLKHNTDS</sequence>
<dbReference type="KEGG" id="mrob:HH214_03580"/>
<evidence type="ECO:0000313" key="2">
    <source>
        <dbReference type="EMBL" id="QJD95024.1"/>
    </source>
</evidence>
<dbReference type="PANTHER" id="PTHR43677:SF1">
    <property type="entry name" value="ACRYLYL-COA REDUCTASE ACUI-RELATED"/>
    <property type="match status" value="1"/>
</dbReference>
<dbReference type="EMBL" id="CP051682">
    <property type="protein sequence ID" value="QJD95024.1"/>
    <property type="molecule type" value="Genomic_DNA"/>
</dbReference>
<dbReference type="Pfam" id="PF00107">
    <property type="entry name" value="ADH_zinc_N"/>
    <property type="match status" value="1"/>
</dbReference>
<dbReference type="Proteomes" id="UP000503278">
    <property type="component" value="Chromosome"/>
</dbReference>
<name>A0A7L5E0G5_9SPHI</name>
<reference evidence="2 3" key="1">
    <citation type="submission" date="2020-04" db="EMBL/GenBank/DDBJ databases">
        <title>Genome sequencing of novel species.</title>
        <authorList>
            <person name="Heo J."/>
            <person name="Kim S.-J."/>
            <person name="Kim J.-S."/>
            <person name="Hong S.-B."/>
            <person name="Kwon S.-W."/>
        </authorList>
    </citation>
    <scope>NUCLEOTIDE SEQUENCE [LARGE SCALE GENOMIC DNA]</scope>
    <source>
        <strain evidence="2 3">F39-2</strain>
    </source>
</reference>
<evidence type="ECO:0000259" key="1">
    <source>
        <dbReference type="SMART" id="SM00829"/>
    </source>
</evidence>
<dbReference type="InterPro" id="IPR014188">
    <property type="entry name" value="Acrylyl-CoA_reductase_AcuI"/>
</dbReference>
<dbReference type="InterPro" id="IPR036291">
    <property type="entry name" value="NAD(P)-bd_dom_sf"/>
</dbReference>
<dbReference type="InterPro" id="IPR013149">
    <property type="entry name" value="ADH-like_C"/>
</dbReference>
<dbReference type="InterPro" id="IPR011032">
    <property type="entry name" value="GroES-like_sf"/>
</dbReference>
<dbReference type="RefSeq" id="WP_169606041.1">
    <property type="nucleotide sequence ID" value="NZ_CP051682.1"/>
</dbReference>
<dbReference type="NCBIfam" id="TIGR02823">
    <property type="entry name" value="oxido_YhdH"/>
    <property type="match status" value="1"/>
</dbReference>
<protein>
    <submittedName>
        <fullName evidence="2">YhdH/YhfP family quinone oxidoreductase</fullName>
    </submittedName>
</protein>
<organism evidence="2 3">
    <name type="scientific">Mucilaginibacter robiniae</name>
    <dbReference type="NCBI Taxonomy" id="2728022"/>
    <lineage>
        <taxon>Bacteria</taxon>
        <taxon>Pseudomonadati</taxon>
        <taxon>Bacteroidota</taxon>
        <taxon>Sphingobacteriia</taxon>
        <taxon>Sphingobacteriales</taxon>
        <taxon>Sphingobacteriaceae</taxon>
        <taxon>Mucilaginibacter</taxon>
    </lineage>
</organism>
<dbReference type="AlphaFoldDB" id="A0A7L5E0G5"/>
<dbReference type="SUPFAM" id="SSF51735">
    <property type="entry name" value="NAD(P)-binding Rossmann-fold domains"/>
    <property type="match status" value="1"/>
</dbReference>
<dbReference type="InterPro" id="IPR020843">
    <property type="entry name" value="ER"/>
</dbReference>
<accession>A0A7L5E0G5</accession>
<dbReference type="InterPro" id="IPR051397">
    <property type="entry name" value="Zn-ADH-like_protein"/>
</dbReference>
<keyword evidence="3" id="KW-1185">Reference proteome</keyword>
<evidence type="ECO:0000313" key="3">
    <source>
        <dbReference type="Proteomes" id="UP000503278"/>
    </source>
</evidence>
<dbReference type="Gene3D" id="3.40.50.720">
    <property type="entry name" value="NAD(P)-binding Rossmann-like Domain"/>
    <property type="match status" value="1"/>
</dbReference>
<dbReference type="SMART" id="SM00829">
    <property type="entry name" value="PKS_ER"/>
    <property type="match status" value="1"/>
</dbReference>
<dbReference type="Gene3D" id="3.90.180.10">
    <property type="entry name" value="Medium-chain alcohol dehydrogenases, catalytic domain"/>
    <property type="match status" value="1"/>
</dbReference>
<dbReference type="SUPFAM" id="SSF50129">
    <property type="entry name" value="GroES-like"/>
    <property type="match status" value="1"/>
</dbReference>
<gene>
    <name evidence="2" type="ORF">HH214_03580</name>
</gene>
<dbReference type="Pfam" id="PF08240">
    <property type="entry name" value="ADH_N"/>
    <property type="match status" value="1"/>
</dbReference>
<dbReference type="CDD" id="cd05280">
    <property type="entry name" value="MDR_yhdh_yhfp"/>
    <property type="match status" value="1"/>
</dbReference>
<proteinExistence type="predicted"/>
<dbReference type="InterPro" id="IPR013154">
    <property type="entry name" value="ADH-like_N"/>
</dbReference>